<accession>A0AAC9BHS0</accession>
<evidence type="ECO:0000313" key="2">
    <source>
        <dbReference type="Proteomes" id="UP000077927"/>
    </source>
</evidence>
<dbReference type="AlphaFoldDB" id="A0AAC9BHS0"/>
<organism evidence="1 2">
    <name type="scientific">Ralstonia insidiosa</name>
    <dbReference type="NCBI Taxonomy" id="190721"/>
    <lineage>
        <taxon>Bacteria</taxon>
        <taxon>Pseudomonadati</taxon>
        <taxon>Pseudomonadota</taxon>
        <taxon>Betaproteobacteria</taxon>
        <taxon>Burkholderiales</taxon>
        <taxon>Burkholderiaceae</taxon>
        <taxon>Ralstonia</taxon>
    </lineage>
</organism>
<sequence>MGCQCAPPRKVTVIPLFTGFSLRSIDIGGGVAFRYHEVFVETISA</sequence>
<gene>
    <name evidence="1" type="ORF">ACS15_3162</name>
</gene>
<dbReference type="KEGG" id="rin:ACS15_3162"/>
<evidence type="ECO:0000313" key="1">
    <source>
        <dbReference type="EMBL" id="ANH74316.1"/>
    </source>
</evidence>
<dbReference type="Proteomes" id="UP000077927">
    <property type="component" value="Chromosome 1"/>
</dbReference>
<name>A0AAC9BHS0_9RALS</name>
<reference evidence="1 2" key="1">
    <citation type="submission" date="2015-09" db="EMBL/GenBank/DDBJ databases">
        <authorList>
            <person name="Xu Y."/>
            <person name="Nagy A."/>
            <person name="Liu N.T."/>
            <person name="Nou X."/>
        </authorList>
    </citation>
    <scope>NUCLEOTIDE SEQUENCE [LARGE SCALE GENOMIC DNA]</scope>
    <source>
        <strain evidence="1 2">FC1138</strain>
    </source>
</reference>
<proteinExistence type="predicted"/>
<protein>
    <submittedName>
        <fullName evidence="1">Uncharacterized protein</fullName>
    </submittedName>
</protein>
<dbReference type="EMBL" id="CP012605">
    <property type="protein sequence ID" value="ANH74316.1"/>
    <property type="molecule type" value="Genomic_DNA"/>
</dbReference>